<sequence length="163" mass="18628">MADLATQLHDDPDNYINDPNVEFAWAMKAAERAGVHMNILLSVDTNKLKLTKEQPEVYEKFRELFPKLNVEKARVSDQELKGDNKAIWAEFCECFNFIDDYNLGTIMRVDASGVYNSENTVIVPKIIFLAIEGARNIEGINEKFKSQYLEEYKKTQDGSGQVL</sequence>
<reference evidence="2" key="1">
    <citation type="submission" date="2022-11" db="UniProtKB">
        <authorList>
            <consortium name="WormBaseParasite"/>
        </authorList>
    </citation>
    <scope>IDENTIFICATION</scope>
</reference>
<name>A0AC34G098_9BILA</name>
<dbReference type="Proteomes" id="UP000887579">
    <property type="component" value="Unplaced"/>
</dbReference>
<organism evidence="1 2">
    <name type="scientific">Panagrolaimus sp. ES5</name>
    <dbReference type="NCBI Taxonomy" id="591445"/>
    <lineage>
        <taxon>Eukaryota</taxon>
        <taxon>Metazoa</taxon>
        <taxon>Ecdysozoa</taxon>
        <taxon>Nematoda</taxon>
        <taxon>Chromadorea</taxon>
        <taxon>Rhabditida</taxon>
        <taxon>Tylenchina</taxon>
        <taxon>Panagrolaimomorpha</taxon>
        <taxon>Panagrolaimoidea</taxon>
        <taxon>Panagrolaimidae</taxon>
        <taxon>Panagrolaimus</taxon>
    </lineage>
</organism>
<proteinExistence type="predicted"/>
<protein>
    <submittedName>
        <fullName evidence="2">Polysaccharide biosynthesis domain-containing protein</fullName>
    </submittedName>
</protein>
<accession>A0AC34G098</accession>
<dbReference type="WBParaSite" id="ES5_v2.g23024.t1">
    <property type="protein sequence ID" value="ES5_v2.g23024.t1"/>
    <property type="gene ID" value="ES5_v2.g23024"/>
</dbReference>
<evidence type="ECO:0000313" key="1">
    <source>
        <dbReference type="Proteomes" id="UP000887579"/>
    </source>
</evidence>
<evidence type="ECO:0000313" key="2">
    <source>
        <dbReference type="WBParaSite" id="ES5_v2.g23024.t1"/>
    </source>
</evidence>